<evidence type="ECO:0000256" key="1">
    <source>
        <dbReference type="SAM" id="MobiDB-lite"/>
    </source>
</evidence>
<sequence>MLTQPLPYRWRPLGAHSPGWACRTASHPFRANPPALKGSREPLHASKLLQASPAAAVSSQPPVARVLHHPRPHWGNQRLSEWAKLLAGQLKRPSRKKRQLPPERP</sequence>
<feature type="compositionally biased region" description="Low complexity" evidence="1">
    <location>
        <begin position="51"/>
        <end position="64"/>
    </location>
</feature>
<evidence type="ECO:0000313" key="2">
    <source>
        <dbReference type="EMBL" id="CAL1394202.1"/>
    </source>
</evidence>
<proteinExistence type="predicted"/>
<dbReference type="Proteomes" id="UP001497516">
    <property type="component" value="Chromosome 6"/>
</dbReference>
<accession>A0AAV2F8D3</accession>
<dbReference type="EMBL" id="OZ034819">
    <property type="protein sequence ID" value="CAL1394202.1"/>
    <property type="molecule type" value="Genomic_DNA"/>
</dbReference>
<feature type="region of interest" description="Disordered" evidence="1">
    <location>
        <begin position="51"/>
        <end position="73"/>
    </location>
</feature>
<gene>
    <name evidence="2" type="ORF">LTRI10_LOCUS34721</name>
</gene>
<name>A0AAV2F8D3_9ROSI</name>
<organism evidence="2 3">
    <name type="scientific">Linum trigynum</name>
    <dbReference type="NCBI Taxonomy" id="586398"/>
    <lineage>
        <taxon>Eukaryota</taxon>
        <taxon>Viridiplantae</taxon>
        <taxon>Streptophyta</taxon>
        <taxon>Embryophyta</taxon>
        <taxon>Tracheophyta</taxon>
        <taxon>Spermatophyta</taxon>
        <taxon>Magnoliopsida</taxon>
        <taxon>eudicotyledons</taxon>
        <taxon>Gunneridae</taxon>
        <taxon>Pentapetalae</taxon>
        <taxon>rosids</taxon>
        <taxon>fabids</taxon>
        <taxon>Malpighiales</taxon>
        <taxon>Linaceae</taxon>
        <taxon>Linum</taxon>
    </lineage>
</organism>
<evidence type="ECO:0000313" key="3">
    <source>
        <dbReference type="Proteomes" id="UP001497516"/>
    </source>
</evidence>
<dbReference type="AlphaFoldDB" id="A0AAV2F8D3"/>
<protein>
    <submittedName>
        <fullName evidence="2">Uncharacterized protein</fullName>
    </submittedName>
</protein>
<keyword evidence="3" id="KW-1185">Reference proteome</keyword>
<reference evidence="2 3" key="1">
    <citation type="submission" date="2024-04" db="EMBL/GenBank/DDBJ databases">
        <authorList>
            <person name="Fracassetti M."/>
        </authorList>
    </citation>
    <scope>NUCLEOTIDE SEQUENCE [LARGE SCALE GENOMIC DNA]</scope>
</reference>